<gene>
    <name evidence="22" type="ORF">GNLVRS02_ARAD1B14872g</name>
</gene>
<name>A0A060TC88_BLAAD</name>
<keyword evidence="6" id="KW-0808">Transferase</keyword>
<reference evidence="22" key="2">
    <citation type="submission" date="2014-06" db="EMBL/GenBank/DDBJ databases">
        <title>The complete genome of Blastobotrys (Arxula) adeninivorans LS3 - a yeast of biotechnological interest.</title>
        <authorList>
            <person name="Kunze G."/>
            <person name="Gaillardin C."/>
            <person name="Czernicka M."/>
            <person name="Durrens P."/>
            <person name="Martin T."/>
            <person name="Boer E."/>
            <person name="Gabaldon T."/>
            <person name="Cruz J."/>
            <person name="Talla E."/>
            <person name="Marck C."/>
            <person name="Goffeau A."/>
            <person name="Barbe V."/>
            <person name="Baret P."/>
            <person name="Baronian K."/>
            <person name="Beier S."/>
            <person name="Bleykasten C."/>
            <person name="Bode R."/>
            <person name="Casaregola S."/>
            <person name="Despons L."/>
            <person name="Fairhead C."/>
            <person name="Giersberg M."/>
            <person name="Gierski P."/>
            <person name="Hahnel U."/>
            <person name="Hartmann A."/>
            <person name="Jankowska D."/>
            <person name="Jubin C."/>
            <person name="Jung P."/>
            <person name="Lafontaine I."/>
            <person name="Leh-Louis V."/>
            <person name="Lemaire M."/>
            <person name="Marcet-Houben M."/>
            <person name="Mascher M."/>
            <person name="Morel G."/>
            <person name="Richard G.-F."/>
            <person name="Riechen J."/>
            <person name="Sacerdot C."/>
            <person name="Sarkar A."/>
            <person name="Savel G."/>
            <person name="Schacherer J."/>
            <person name="Sherman D."/>
            <person name="Straub M.-L."/>
            <person name="Stein N."/>
            <person name="Thierry A."/>
            <person name="Trautwein-Schult A."/>
            <person name="Westhof E."/>
            <person name="Worch S."/>
            <person name="Dujon B."/>
            <person name="Souciet J.-L."/>
            <person name="Wincker P."/>
            <person name="Scholz U."/>
            <person name="Neuveglise N."/>
        </authorList>
    </citation>
    <scope>NUCLEOTIDE SEQUENCE</scope>
    <source>
        <strain evidence="22">LS3</strain>
    </source>
</reference>
<keyword evidence="8 16" id="KW-0378">Hydrolase</keyword>
<dbReference type="AlphaFoldDB" id="A0A060TC88"/>
<evidence type="ECO:0000259" key="21">
    <source>
        <dbReference type="PROSITE" id="PS51762"/>
    </source>
</evidence>
<keyword evidence="5" id="KW-0328">Glycosyltransferase</keyword>
<dbReference type="InterPro" id="IPR013320">
    <property type="entry name" value="ConA-like_dom_sf"/>
</dbReference>
<evidence type="ECO:0000256" key="2">
    <source>
        <dbReference type="ARBA" id="ARBA00004196"/>
    </source>
</evidence>
<dbReference type="Gene3D" id="2.60.120.200">
    <property type="match status" value="1"/>
</dbReference>
<keyword evidence="10 18" id="KW-1015">Disulfide bond</keyword>
<evidence type="ECO:0000256" key="14">
    <source>
        <dbReference type="ARBA" id="ARBA00023316"/>
    </source>
</evidence>
<feature type="compositionally biased region" description="Low complexity" evidence="19">
    <location>
        <begin position="374"/>
        <end position="392"/>
    </location>
</feature>
<dbReference type="PhylomeDB" id="A0A060TC88"/>
<dbReference type="PANTHER" id="PTHR10963">
    <property type="entry name" value="GLYCOSYL HYDROLASE-RELATED"/>
    <property type="match status" value="1"/>
</dbReference>
<dbReference type="EC" id="3.2.-.-" evidence="16"/>
<dbReference type="GO" id="GO:0031505">
    <property type="term" value="P:fungal-type cell wall organization"/>
    <property type="evidence" value="ECO:0007669"/>
    <property type="project" value="TreeGrafter"/>
</dbReference>
<evidence type="ECO:0000256" key="13">
    <source>
        <dbReference type="ARBA" id="ARBA00023295"/>
    </source>
</evidence>
<dbReference type="GO" id="GO:0016757">
    <property type="term" value="F:glycosyltransferase activity"/>
    <property type="evidence" value="ECO:0007669"/>
    <property type="project" value="UniProtKB-KW"/>
</dbReference>
<organism evidence="22">
    <name type="scientific">Blastobotrys adeninivorans</name>
    <name type="common">Yeast</name>
    <name type="synonym">Arxula adeninivorans</name>
    <dbReference type="NCBI Taxonomy" id="409370"/>
    <lineage>
        <taxon>Eukaryota</taxon>
        <taxon>Fungi</taxon>
        <taxon>Dikarya</taxon>
        <taxon>Ascomycota</taxon>
        <taxon>Saccharomycotina</taxon>
        <taxon>Dipodascomycetes</taxon>
        <taxon>Dipodascales</taxon>
        <taxon>Trichomonascaceae</taxon>
        <taxon>Blastobotrys</taxon>
    </lineage>
</organism>
<evidence type="ECO:0000256" key="12">
    <source>
        <dbReference type="ARBA" id="ARBA00023288"/>
    </source>
</evidence>
<reference evidence="22" key="1">
    <citation type="submission" date="2014-02" db="EMBL/GenBank/DDBJ databases">
        <authorList>
            <person name="Genoscope - CEA"/>
        </authorList>
    </citation>
    <scope>NUCLEOTIDE SEQUENCE</scope>
    <source>
        <strain evidence="22">LS3</strain>
    </source>
</reference>
<keyword evidence="12" id="KW-0449">Lipoprotein</keyword>
<dbReference type="PIRSF" id="PIRSF037299">
    <property type="entry name" value="Glycosidase_CRH1_prd"/>
    <property type="match status" value="1"/>
</dbReference>
<feature type="domain" description="GH16" evidence="21">
    <location>
        <begin position="47"/>
        <end position="253"/>
    </location>
</feature>
<feature type="compositionally biased region" description="Low complexity" evidence="19">
    <location>
        <begin position="301"/>
        <end position="344"/>
    </location>
</feature>
<feature type="transmembrane region" description="Helical" evidence="20">
    <location>
        <begin position="402"/>
        <end position="424"/>
    </location>
</feature>
<evidence type="ECO:0000256" key="15">
    <source>
        <dbReference type="ARBA" id="ARBA00038074"/>
    </source>
</evidence>
<dbReference type="PANTHER" id="PTHR10963:SF68">
    <property type="entry name" value="GLYCOSIDASE CRH1-RELATED"/>
    <property type="match status" value="1"/>
</dbReference>
<evidence type="ECO:0000256" key="6">
    <source>
        <dbReference type="ARBA" id="ARBA00022679"/>
    </source>
</evidence>
<dbReference type="InterPro" id="IPR050546">
    <property type="entry name" value="Glycosyl_Hydrlase_16"/>
</dbReference>
<dbReference type="Pfam" id="PF00722">
    <property type="entry name" value="Glyco_hydro_16"/>
    <property type="match status" value="1"/>
</dbReference>
<protein>
    <recommendedName>
        <fullName evidence="16">Crh-like protein</fullName>
        <ecNumber evidence="16">3.2.-.-</ecNumber>
    </recommendedName>
</protein>
<accession>A0A060TC88</accession>
<comment type="subcellular location">
    <subcellularLocation>
        <location evidence="2">Cell envelope</location>
    </subcellularLocation>
    <subcellularLocation>
        <location evidence="3">Membrane</location>
        <topology evidence="3">Lipid-anchor</topology>
        <topology evidence="3">GPI-anchor</topology>
    </subcellularLocation>
</comment>
<keyword evidence="13" id="KW-0326">Glycosidase</keyword>
<dbReference type="EMBL" id="HG937692">
    <property type="protein sequence ID" value="CDP36517.1"/>
    <property type="molecule type" value="Genomic_DNA"/>
</dbReference>
<evidence type="ECO:0000256" key="17">
    <source>
        <dbReference type="PIRSR" id="PIRSR037299-1"/>
    </source>
</evidence>
<evidence type="ECO:0000256" key="18">
    <source>
        <dbReference type="PIRSR" id="PIRSR037299-2"/>
    </source>
</evidence>
<dbReference type="GO" id="GO:0008843">
    <property type="term" value="F:endochitinase activity"/>
    <property type="evidence" value="ECO:0007669"/>
    <property type="project" value="UniProtKB-EC"/>
</dbReference>
<feature type="active site" description="Nucleophile" evidence="17">
    <location>
        <position position="145"/>
    </location>
</feature>
<keyword evidence="11" id="KW-0325">Glycoprotein</keyword>
<dbReference type="SUPFAM" id="SSF49899">
    <property type="entry name" value="Concanavalin A-like lectins/glucanases"/>
    <property type="match status" value="1"/>
</dbReference>
<evidence type="ECO:0000256" key="5">
    <source>
        <dbReference type="ARBA" id="ARBA00022676"/>
    </source>
</evidence>
<comment type="similarity">
    <text evidence="15">Belongs to the glycosyl hydrolase 16 family. CRH1 subfamily.</text>
</comment>
<proteinExistence type="inferred from homology"/>
<feature type="active site" description="Proton donor" evidence="17">
    <location>
        <position position="149"/>
    </location>
</feature>
<evidence type="ECO:0000256" key="3">
    <source>
        <dbReference type="ARBA" id="ARBA00004589"/>
    </source>
</evidence>
<keyword evidence="9 16" id="KW-0472">Membrane</keyword>
<evidence type="ECO:0000256" key="16">
    <source>
        <dbReference type="PIRNR" id="PIRNR037299"/>
    </source>
</evidence>
<dbReference type="PROSITE" id="PS51762">
    <property type="entry name" value="GH16_2"/>
    <property type="match status" value="1"/>
</dbReference>
<dbReference type="InterPro" id="IPR017168">
    <property type="entry name" value="CHR-like"/>
</dbReference>
<keyword evidence="20" id="KW-1133">Transmembrane helix</keyword>
<dbReference type="GO" id="GO:0005975">
    <property type="term" value="P:carbohydrate metabolic process"/>
    <property type="evidence" value="ECO:0007669"/>
    <property type="project" value="InterPro"/>
</dbReference>
<evidence type="ECO:0000256" key="9">
    <source>
        <dbReference type="ARBA" id="ARBA00023136"/>
    </source>
</evidence>
<feature type="disulfide bond" evidence="18">
    <location>
        <begin position="51"/>
        <end position="59"/>
    </location>
</feature>
<keyword evidence="4" id="KW-0336">GPI-anchor</keyword>
<evidence type="ECO:0000256" key="20">
    <source>
        <dbReference type="SAM" id="Phobius"/>
    </source>
</evidence>
<dbReference type="GO" id="GO:0009277">
    <property type="term" value="C:fungal-type cell wall"/>
    <property type="evidence" value="ECO:0007669"/>
    <property type="project" value="TreeGrafter"/>
</dbReference>
<evidence type="ECO:0000256" key="11">
    <source>
        <dbReference type="ARBA" id="ARBA00023180"/>
    </source>
</evidence>
<evidence type="ECO:0000313" key="22">
    <source>
        <dbReference type="EMBL" id="CDP36517.1"/>
    </source>
</evidence>
<evidence type="ECO:0000256" key="10">
    <source>
        <dbReference type="ARBA" id="ARBA00023157"/>
    </source>
</evidence>
<dbReference type="GO" id="GO:0098552">
    <property type="term" value="C:side of membrane"/>
    <property type="evidence" value="ECO:0007669"/>
    <property type="project" value="UniProtKB-KW"/>
</dbReference>
<keyword evidence="7" id="KW-0732">Signal</keyword>
<feature type="region of interest" description="Disordered" evidence="19">
    <location>
        <begin position="297"/>
        <end position="344"/>
    </location>
</feature>
<keyword evidence="14" id="KW-0961">Cell wall biogenesis/degradation</keyword>
<feature type="region of interest" description="Disordered" evidence="19">
    <location>
        <begin position="374"/>
        <end position="394"/>
    </location>
</feature>
<dbReference type="InterPro" id="IPR000757">
    <property type="entry name" value="Beta-glucanase-like"/>
</dbReference>
<evidence type="ECO:0000256" key="4">
    <source>
        <dbReference type="ARBA" id="ARBA00022622"/>
    </source>
</evidence>
<evidence type="ECO:0000256" key="7">
    <source>
        <dbReference type="ARBA" id="ARBA00022729"/>
    </source>
</evidence>
<keyword evidence="20" id="KW-0812">Transmembrane</keyword>
<evidence type="ECO:0000256" key="8">
    <source>
        <dbReference type="ARBA" id="ARBA00022801"/>
    </source>
</evidence>
<comment type="catalytic activity">
    <reaction evidence="1">
        <text>Random endo-hydrolysis of N-acetyl-beta-D-glucosaminide (1-&gt;4)-beta-linkages in chitin and chitodextrins.</text>
        <dbReference type="EC" id="3.2.1.14"/>
    </reaction>
</comment>
<evidence type="ECO:0000256" key="1">
    <source>
        <dbReference type="ARBA" id="ARBA00000822"/>
    </source>
</evidence>
<evidence type="ECO:0000256" key="19">
    <source>
        <dbReference type="SAM" id="MobiDB-lite"/>
    </source>
</evidence>
<sequence length="427" mass="43870">MQPNINLPLDARANCILFPRPPSVRARLPMLSKLALIPLLSFAVAQTSSSCNPLKQSGCSADTALGKEAYFSFQEKSSMFNATADSDLIDYGSDGVSFTLAEQGDAPTIQSNFYIMFGRVEFMAKAANGTGIVSSFVLESDDLDEIDLEWLGGDTSQVASNYFSKGDTSSYDRAESHSVSNPQDTWHNYTVDWSVNQTNFYVDGSVVRTLSSDNADGYPQTPMNIRIGIWAGGDPSNSEGTIEWAGGETDYSDAPFVFYVKDLYVQDYSTGSKYKYGDTSGDWSSIEAVDGKINGNTDGSAGTTTAAGGPISTFSSDSSSSGSAAASKATSTGGSATASGSGSGSETAAGSQAIVSAAGVGGASASASGVSASASAGADSQSSSSSSSSASANSTLDQTNDAAVASMSSLMSGLLVLVPLFFICNAV</sequence>
<dbReference type="CDD" id="cd02183">
    <property type="entry name" value="GH16_fungal_CRH1_transglycosylase"/>
    <property type="match status" value="1"/>
</dbReference>